<proteinExistence type="predicted"/>
<dbReference type="EMBL" id="QRMZ01000008">
    <property type="protein sequence ID" value="RHK06651.1"/>
    <property type="molecule type" value="Genomic_DNA"/>
</dbReference>
<comment type="caution">
    <text evidence="1">The sequence shown here is derived from an EMBL/GenBank/DDBJ whole genome shotgun (WGS) entry which is preliminary data.</text>
</comment>
<accession>A0A1I1WKR9</accession>
<reference evidence="1 2" key="1">
    <citation type="submission" date="2018-08" db="EMBL/GenBank/DDBJ databases">
        <title>A genome reference for cultivated species of the human gut microbiota.</title>
        <authorList>
            <person name="Zou Y."/>
            <person name="Xue W."/>
            <person name="Luo G."/>
        </authorList>
    </citation>
    <scope>NUCLEOTIDE SEQUENCE [LARGE SCALE GENOMIC DNA]</scope>
    <source>
        <strain evidence="1 2">AF48-16</strain>
    </source>
</reference>
<dbReference type="Proteomes" id="UP000286288">
    <property type="component" value="Unassembled WGS sequence"/>
</dbReference>
<dbReference type="AlphaFoldDB" id="A0A1I1WKR9"/>
<evidence type="ECO:0000313" key="2">
    <source>
        <dbReference type="Proteomes" id="UP000286288"/>
    </source>
</evidence>
<dbReference type="GeneID" id="15143325"/>
<name>A0A1I1WKR9_ENTCA</name>
<dbReference type="OrthoDB" id="2186514at2"/>
<protein>
    <submittedName>
        <fullName evidence="1">Uncharacterized protein</fullName>
    </submittedName>
</protein>
<dbReference type="RefSeq" id="WP_015510405.1">
    <property type="nucleotide sequence ID" value="NZ_BJMG01000011.1"/>
</dbReference>
<gene>
    <name evidence="1" type="ORF">DW084_07220</name>
</gene>
<organism evidence="1 2">
    <name type="scientific">Enterococcus casseliflavus</name>
    <name type="common">Enterococcus flavescens</name>
    <dbReference type="NCBI Taxonomy" id="37734"/>
    <lineage>
        <taxon>Bacteria</taxon>
        <taxon>Bacillati</taxon>
        <taxon>Bacillota</taxon>
        <taxon>Bacilli</taxon>
        <taxon>Lactobacillales</taxon>
        <taxon>Enterococcaceae</taxon>
        <taxon>Enterococcus</taxon>
    </lineage>
</organism>
<evidence type="ECO:0000313" key="1">
    <source>
        <dbReference type="EMBL" id="RHK06651.1"/>
    </source>
</evidence>
<sequence length="165" mass="18122">MKTSLLRRTVIVSLLAIVSLFFLYFLTTGSSAPVHAQPSEKLEMTGNITNQAAAEACLAVLKENLQAASDQDATAYAATLVAAARAETTQELADFFAEEQLQHTLLSFEVVKQETGSMLVAAQQKTISPKDSSYRDHITEAYHTFVKEADGWKIQETVMTNTEFL</sequence>